<keyword evidence="3" id="KW-0472">Membrane</keyword>
<feature type="region of interest" description="Disordered" evidence="2">
    <location>
        <begin position="389"/>
        <end position="459"/>
    </location>
</feature>
<dbReference type="GO" id="GO:0042302">
    <property type="term" value="F:structural constituent of cuticle"/>
    <property type="evidence" value="ECO:0007669"/>
    <property type="project" value="InterPro"/>
</dbReference>
<accession>A0A183G5W5</accession>
<sequence>MLPSTVVAQMSVGSAGVLLSISLITIFLTAREINDVYKEVLQDLSEWKRYSDEAWNEMKSLQRRVPRQTANRGRPVSRRSSYYSSPSAPSYPVPQNSYDQQQTCNCAMQVNNCPIGLPGPTGQRGGDGVPPGARVLIATKHPVTTIQKIVKQDLGLRNYRLYRGQALTEAAMQTRLEKSKLLACSLRNFSHLAPKGVHYPTQANLRSSWIGGGEKQSAIEGAEFLHVPFMTCGYNEPGMAGTCISTHSIRMREECAAQQAFFSLWLATSAKTPQFASFSGTSPRPVSVAGEPIVDTLENLANLESTVWLWGPTRRNTEDAFGAQSVHLGHLGETGILEIRAIQDLQDYQDRLDIQENQVLVVLLEILEAVVRNISSFVSKNFQFRNSGAPGLPGPPGEPGGDFVVQVGVPGQKGKSGNRGPQGRPGQQGFCPSPGHLGPIGRPGLPGRNGKTGPPGRPGYVSFQKVISFRKRVTSLTRYIQPGTPGVPGQDAEYCPCPPKSASSSSYLRNTPNYGWIESSLQGEGELLPKALDQPSQYGGDPYNNKIETAYANSQETRAEYRRRENTDYLQGNRSYAEKTATLGSEKTALIDLRK</sequence>
<feature type="compositionally biased region" description="Low complexity" evidence="2">
    <location>
        <begin position="78"/>
        <end position="94"/>
    </location>
</feature>
<gene>
    <name evidence="5" type="ORF">HPBE_LOCUS17059</name>
</gene>
<name>A0A183G5W5_HELPZ</name>
<reference evidence="5 6" key="1">
    <citation type="submission" date="2018-11" db="EMBL/GenBank/DDBJ databases">
        <authorList>
            <consortium name="Pathogen Informatics"/>
        </authorList>
    </citation>
    <scope>NUCLEOTIDE SEQUENCE [LARGE SCALE GENOMIC DNA]</scope>
</reference>
<evidence type="ECO:0000313" key="5">
    <source>
        <dbReference type="EMBL" id="VDP07836.1"/>
    </source>
</evidence>
<evidence type="ECO:0000259" key="4">
    <source>
        <dbReference type="SMART" id="SM01088"/>
    </source>
</evidence>
<feature type="region of interest" description="Disordered" evidence="2">
    <location>
        <begin position="62"/>
        <end position="96"/>
    </location>
</feature>
<feature type="compositionally biased region" description="Basic and acidic residues" evidence="2">
    <location>
        <begin position="557"/>
        <end position="567"/>
    </location>
</feature>
<evidence type="ECO:0000313" key="6">
    <source>
        <dbReference type="Proteomes" id="UP000050761"/>
    </source>
</evidence>
<evidence type="ECO:0000313" key="7">
    <source>
        <dbReference type="WBParaSite" id="HPBE_0001706001-mRNA-1"/>
    </source>
</evidence>
<dbReference type="Proteomes" id="UP000050761">
    <property type="component" value="Unassembled WGS sequence"/>
</dbReference>
<dbReference type="SMART" id="SM01088">
    <property type="entry name" value="Col_cuticle_N"/>
    <property type="match status" value="1"/>
</dbReference>
<feature type="domain" description="Nematode cuticle collagen N-terminal" evidence="4">
    <location>
        <begin position="6"/>
        <end position="58"/>
    </location>
</feature>
<accession>A0A3P8EL56</accession>
<evidence type="ECO:0000256" key="3">
    <source>
        <dbReference type="SAM" id="Phobius"/>
    </source>
</evidence>
<feature type="transmembrane region" description="Helical" evidence="3">
    <location>
        <begin position="6"/>
        <end position="28"/>
    </location>
</feature>
<proteinExistence type="predicted"/>
<keyword evidence="3" id="KW-1133">Transmembrane helix</keyword>
<keyword evidence="3" id="KW-0812">Transmembrane</keyword>
<dbReference type="AlphaFoldDB" id="A0A183G5W5"/>
<dbReference type="EMBL" id="UZAH01029778">
    <property type="protein sequence ID" value="VDP07836.1"/>
    <property type="molecule type" value="Genomic_DNA"/>
</dbReference>
<feature type="compositionally biased region" description="Low complexity" evidence="2">
    <location>
        <begin position="404"/>
        <end position="449"/>
    </location>
</feature>
<organism evidence="6 7">
    <name type="scientific">Heligmosomoides polygyrus</name>
    <name type="common">Parasitic roundworm</name>
    <dbReference type="NCBI Taxonomy" id="6339"/>
    <lineage>
        <taxon>Eukaryota</taxon>
        <taxon>Metazoa</taxon>
        <taxon>Ecdysozoa</taxon>
        <taxon>Nematoda</taxon>
        <taxon>Chromadorea</taxon>
        <taxon>Rhabditida</taxon>
        <taxon>Rhabditina</taxon>
        <taxon>Rhabditomorpha</taxon>
        <taxon>Strongyloidea</taxon>
        <taxon>Heligmosomidae</taxon>
        <taxon>Heligmosomoides</taxon>
    </lineage>
</organism>
<evidence type="ECO:0000256" key="2">
    <source>
        <dbReference type="SAM" id="MobiDB-lite"/>
    </source>
</evidence>
<protein>
    <submittedName>
        <fullName evidence="7">Col_cuticle_N domain-containing protein</fullName>
    </submittedName>
</protein>
<dbReference type="Pfam" id="PF01484">
    <property type="entry name" value="Col_cuticle_N"/>
    <property type="match status" value="1"/>
</dbReference>
<dbReference type="OrthoDB" id="5840567at2759"/>
<dbReference type="InterPro" id="IPR008160">
    <property type="entry name" value="Collagen"/>
</dbReference>
<dbReference type="Pfam" id="PF01391">
    <property type="entry name" value="Collagen"/>
    <property type="match status" value="1"/>
</dbReference>
<dbReference type="PANTHER" id="PTHR24637">
    <property type="entry name" value="COLLAGEN"/>
    <property type="match status" value="1"/>
</dbReference>
<dbReference type="PANTHER" id="PTHR24637:SF421">
    <property type="entry name" value="CUTICLE COLLAGEN DPY-2"/>
    <property type="match status" value="1"/>
</dbReference>
<keyword evidence="1" id="KW-0677">Repeat</keyword>
<evidence type="ECO:0000256" key="1">
    <source>
        <dbReference type="ARBA" id="ARBA00022737"/>
    </source>
</evidence>
<feature type="region of interest" description="Disordered" evidence="2">
    <location>
        <begin position="552"/>
        <end position="573"/>
    </location>
</feature>
<dbReference type="InterPro" id="IPR002486">
    <property type="entry name" value="Col_cuticle_N"/>
</dbReference>
<keyword evidence="6" id="KW-1185">Reference proteome</keyword>
<dbReference type="WBParaSite" id="HPBE_0001706001-mRNA-1">
    <property type="protein sequence ID" value="HPBE_0001706001-mRNA-1"/>
    <property type="gene ID" value="HPBE_0001706001"/>
</dbReference>
<reference evidence="7" key="2">
    <citation type="submission" date="2019-09" db="UniProtKB">
        <authorList>
            <consortium name="WormBaseParasite"/>
        </authorList>
    </citation>
    <scope>IDENTIFICATION</scope>
</reference>